<dbReference type="PANTHER" id="PTHR47891">
    <property type="entry name" value="TRANSPORTER-RELATED"/>
    <property type="match status" value="1"/>
</dbReference>
<evidence type="ECO:0000256" key="4">
    <source>
        <dbReference type="ARBA" id="ARBA00022989"/>
    </source>
</evidence>
<keyword evidence="4 6" id="KW-1133">Transmembrane helix</keyword>
<dbReference type="RefSeq" id="WP_047754575.1">
    <property type="nucleotide sequence ID" value="NZ_CAJUHA010000011.1"/>
</dbReference>
<proteinExistence type="inferred from homology"/>
<dbReference type="Pfam" id="PF01544">
    <property type="entry name" value="CorA"/>
    <property type="match status" value="1"/>
</dbReference>
<dbReference type="PANTHER" id="PTHR47891:SF2">
    <property type="entry name" value="MAGNESIUM AND COBALT TRANSPORTER"/>
    <property type="match status" value="1"/>
</dbReference>
<evidence type="ECO:0000256" key="5">
    <source>
        <dbReference type="ARBA" id="ARBA00023136"/>
    </source>
</evidence>
<dbReference type="GO" id="GO:0016020">
    <property type="term" value="C:membrane"/>
    <property type="evidence" value="ECO:0007669"/>
    <property type="project" value="UniProtKB-SubCell"/>
</dbReference>
<sequence>MIRYYITEKNELKEIESYIPKCWVNSIKPDENDVIKLKELGIDEDFIYDALDPEERARFEQDEDIIYIITKIPFFDADDPEVPFKTLPLGIAITPEAIITISDHGNEILNDFLNKKVKDFSTKKRFRFLLRIFDRGTVYYLRYLKDIRKRSNDIENELHRSTRNKELVAMLNLEKSLVYFTTSLRSNELMFEKLKRANILTLYEEDEELFEDIIIENRQAIEMARIYSDILSGMMDAFASVISNNLNVVMKILTIVTLVLQIPMLTASIYGMNIALPLQESPYAFYLTMGVSGVIAVIFGFALFKIRWFK</sequence>
<comment type="similarity">
    <text evidence="2">Belongs to the CorA metal ion transporter (MIT) (TC 1.A.35) family.</text>
</comment>
<dbReference type="SUPFAM" id="SSF143865">
    <property type="entry name" value="CorA soluble domain-like"/>
    <property type="match status" value="1"/>
</dbReference>
<evidence type="ECO:0000256" key="1">
    <source>
        <dbReference type="ARBA" id="ARBA00004141"/>
    </source>
</evidence>
<dbReference type="AlphaFoldDB" id="A0A0G2ZBK0"/>
<evidence type="ECO:0000256" key="2">
    <source>
        <dbReference type="ARBA" id="ARBA00009765"/>
    </source>
</evidence>
<evidence type="ECO:0000313" key="7">
    <source>
        <dbReference type="EMBL" id="AKI97441.1"/>
    </source>
</evidence>
<dbReference type="EMBL" id="CP011232">
    <property type="protein sequence ID" value="AKI97441.1"/>
    <property type="molecule type" value="Genomic_DNA"/>
</dbReference>
<comment type="subcellular location">
    <subcellularLocation>
        <location evidence="1">Membrane</location>
        <topology evidence="1">Multi-pass membrane protein</topology>
    </subcellularLocation>
</comment>
<feature type="transmembrane region" description="Helical" evidence="6">
    <location>
        <begin position="252"/>
        <end position="271"/>
    </location>
</feature>
<dbReference type="InterPro" id="IPR047199">
    <property type="entry name" value="CorA-like"/>
</dbReference>
<accession>A0A0G2ZBK0</accession>
<dbReference type="Proteomes" id="UP000035159">
    <property type="component" value="Chromosome"/>
</dbReference>
<keyword evidence="8" id="KW-1185">Reference proteome</keyword>
<reference evidence="7 8" key="1">
    <citation type="submission" date="2015-04" db="EMBL/GenBank/DDBJ databases">
        <title>Complete Genome Sequence of Kosmotoga pacifica SLHLJ1.</title>
        <authorList>
            <person name="Jiang L.J."/>
            <person name="Shao Z.Z."/>
            <person name="Jebbar M."/>
        </authorList>
    </citation>
    <scope>NUCLEOTIDE SEQUENCE [LARGE SCALE GENOMIC DNA]</scope>
    <source>
        <strain evidence="7 8">SLHLJ1</strain>
    </source>
</reference>
<dbReference type="PATRIC" id="fig|1330330.3.peg.1213"/>
<keyword evidence="5 6" id="KW-0472">Membrane</keyword>
<dbReference type="Gene3D" id="3.30.460.20">
    <property type="entry name" value="CorA soluble domain-like"/>
    <property type="match status" value="1"/>
</dbReference>
<dbReference type="InterPro" id="IPR045861">
    <property type="entry name" value="CorA_cytoplasmic_dom"/>
</dbReference>
<keyword evidence="3 6" id="KW-0812">Transmembrane</keyword>
<dbReference type="OrthoDB" id="9803416at2"/>
<dbReference type="KEGG" id="kpf:IX53_05990"/>
<dbReference type="CDD" id="cd12827">
    <property type="entry name" value="EcCorA_ZntB-like_u2"/>
    <property type="match status" value="1"/>
</dbReference>
<protein>
    <submittedName>
        <fullName evidence="7">Magnesium transporter CorA</fullName>
    </submittedName>
</protein>
<gene>
    <name evidence="7" type="ORF">IX53_05990</name>
</gene>
<dbReference type="SUPFAM" id="SSF144083">
    <property type="entry name" value="Magnesium transport protein CorA, transmembrane region"/>
    <property type="match status" value="1"/>
</dbReference>
<evidence type="ECO:0000256" key="6">
    <source>
        <dbReference type="SAM" id="Phobius"/>
    </source>
</evidence>
<name>A0A0G2ZBK0_9BACT</name>
<dbReference type="GO" id="GO:0046873">
    <property type="term" value="F:metal ion transmembrane transporter activity"/>
    <property type="evidence" value="ECO:0007669"/>
    <property type="project" value="InterPro"/>
</dbReference>
<dbReference type="InterPro" id="IPR002523">
    <property type="entry name" value="MgTranspt_CorA/ZnTranspt_ZntB"/>
</dbReference>
<feature type="transmembrane region" description="Helical" evidence="6">
    <location>
        <begin position="283"/>
        <end position="304"/>
    </location>
</feature>
<organism evidence="7 8">
    <name type="scientific">Kosmotoga pacifica</name>
    <dbReference type="NCBI Taxonomy" id="1330330"/>
    <lineage>
        <taxon>Bacteria</taxon>
        <taxon>Thermotogati</taxon>
        <taxon>Thermotogota</taxon>
        <taxon>Thermotogae</taxon>
        <taxon>Kosmotogales</taxon>
        <taxon>Kosmotogaceae</taxon>
        <taxon>Kosmotoga</taxon>
    </lineage>
</organism>
<evidence type="ECO:0000256" key="3">
    <source>
        <dbReference type="ARBA" id="ARBA00022692"/>
    </source>
</evidence>
<dbReference type="Gene3D" id="1.20.58.340">
    <property type="entry name" value="Magnesium transport protein CorA, transmembrane region"/>
    <property type="match status" value="2"/>
</dbReference>
<evidence type="ECO:0000313" key="8">
    <source>
        <dbReference type="Proteomes" id="UP000035159"/>
    </source>
</evidence>
<dbReference type="InterPro" id="IPR045863">
    <property type="entry name" value="CorA_TM1_TM2"/>
</dbReference>